<keyword evidence="1" id="KW-0560">Oxidoreductase</keyword>
<accession>A0A1G7B3P9</accession>
<dbReference type="Gene3D" id="3.20.20.100">
    <property type="entry name" value="NADP-dependent oxidoreductase domain"/>
    <property type="match status" value="1"/>
</dbReference>
<dbReference type="InterPro" id="IPR036812">
    <property type="entry name" value="NAD(P)_OxRdtase_dom_sf"/>
</dbReference>
<name>A0A1G7B3P9_9ACTN</name>
<reference evidence="4" key="1">
    <citation type="submission" date="2016-10" db="EMBL/GenBank/DDBJ databases">
        <authorList>
            <person name="Varghese N."/>
            <person name="Submissions S."/>
        </authorList>
    </citation>
    <scope>NUCLEOTIDE SEQUENCE [LARGE SCALE GENOMIC DNA]</scope>
    <source>
        <strain evidence="4">CGMCC 4.3516</strain>
    </source>
</reference>
<dbReference type="EMBL" id="FNAD01000015">
    <property type="protein sequence ID" value="SDE21530.1"/>
    <property type="molecule type" value="Genomic_DNA"/>
</dbReference>
<gene>
    <name evidence="3" type="ORF">SAMN05216270_115124</name>
</gene>
<dbReference type="PRINTS" id="PR00069">
    <property type="entry name" value="ALDKETRDTASE"/>
</dbReference>
<dbReference type="AlphaFoldDB" id="A0A1G7B3P9"/>
<dbReference type="STRING" id="58114.SAMN05216270_115124"/>
<dbReference type="CDD" id="cd19088">
    <property type="entry name" value="AKR_AKR13B1"/>
    <property type="match status" value="1"/>
</dbReference>
<proteinExistence type="predicted"/>
<evidence type="ECO:0000313" key="3">
    <source>
        <dbReference type="EMBL" id="SDE21530.1"/>
    </source>
</evidence>
<evidence type="ECO:0000259" key="2">
    <source>
        <dbReference type="Pfam" id="PF00248"/>
    </source>
</evidence>
<dbReference type="RefSeq" id="WP_091039570.1">
    <property type="nucleotide sequence ID" value="NZ_FNAD01000015.1"/>
</dbReference>
<evidence type="ECO:0000256" key="1">
    <source>
        <dbReference type="ARBA" id="ARBA00023002"/>
    </source>
</evidence>
<dbReference type="InterPro" id="IPR050791">
    <property type="entry name" value="Aldo-Keto_reductase"/>
</dbReference>
<dbReference type="GO" id="GO:0016491">
    <property type="term" value="F:oxidoreductase activity"/>
    <property type="evidence" value="ECO:0007669"/>
    <property type="project" value="UniProtKB-KW"/>
</dbReference>
<feature type="domain" description="NADP-dependent oxidoreductase" evidence="2">
    <location>
        <begin position="16"/>
        <end position="277"/>
    </location>
</feature>
<dbReference type="PANTHER" id="PTHR43625:SF40">
    <property type="entry name" value="ALDO-KETO REDUCTASE YAKC [NADP(+)]"/>
    <property type="match status" value="1"/>
</dbReference>
<dbReference type="OrthoDB" id="9768793at2"/>
<dbReference type="GO" id="GO:0005737">
    <property type="term" value="C:cytoplasm"/>
    <property type="evidence" value="ECO:0007669"/>
    <property type="project" value="TreeGrafter"/>
</dbReference>
<dbReference type="Pfam" id="PF00248">
    <property type="entry name" value="Aldo_ket_red"/>
    <property type="match status" value="1"/>
</dbReference>
<dbReference type="PANTHER" id="PTHR43625">
    <property type="entry name" value="AFLATOXIN B1 ALDEHYDE REDUCTASE"/>
    <property type="match status" value="1"/>
</dbReference>
<sequence>MTTNTFSLGGDLKINRLGFGAMRLPMSTLDGPTRTPENGVAVVRRAVELGVDHIDTAGFYNRGAVRASEIIREALSPYPEGLVIATKVGPLRGPDGIPSGQAAPGRLRGLVEADLRTLGLDRLDLVYLRVGGITGAGGESIAERFAVLAELREEGLIRHLGVSNVDADQLAEARAIAPVAAVQNSAADGMGLLAECEEAGIAYVPFFTLGGGGNAIDTERLGAVAARLGATTAQVAIALTLASSPVALAIPGTGSLEHLEENQAAGDLVLSDEDLAFLRA</sequence>
<dbReference type="SUPFAM" id="SSF51430">
    <property type="entry name" value="NAD(P)-linked oxidoreductase"/>
    <property type="match status" value="1"/>
</dbReference>
<dbReference type="Proteomes" id="UP000198949">
    <property type="component" value="Unassembled WGS sequence"/>
</dbReference>
<dbReference type="InterPro" id="IPR023210">
    <property type="entry name" value="NADP_OxRdtase_dom"/>
</dbReference>
<keyword evidence="4" id="KW-1185">Reference proteome</keyword>
<protein>
    <submittedName>
        <fullName evidence="3">Predicted oxidoreductase</fullName>
    </submittedName>
</protein>
<dbReference type="InterPro" id="IPR020471">
    <property type="entry name" value="AKR"/>
</dbReference>
<organism evidence="3 4">
    <name type="scientific">Glycomyces harbinensis</name>
    <dbReference type="NCBI Taxonomy" id="58114"/>
    <lineage>
        <taxon>Bacteria</taxon>
        <taxon>Bacillati</taxon>
        <taxon>Actinomycetota</taxon>
        <taxon>Actinomycetes</taxon>
        <taxon>Glycomycetales</taxon>
        <taxon>Glycomycetaceae</taxon>
        <taxon>Glycomyces</taxon>
    </lineage>
</organism>
<evidence type="ECO:0000313" key="4">
    <source>
        <dbReference type="Proteomes" id="UP000198949"/>
    </source>
</evidence>